<gene>
    <name evidence="1" type="ORF">AVEN_199584_1</name>
</gene>
<reference evidence="1 2" key="1">
    <citation type="journal article" date="2019" name="Sci. Rep.">
        <title>Orb-weaving spider Araneus ventricosus genome elucidates the spidroin gene catalogue.</title>
        <authorList>
            <person name="Kono N."/>
            <person name="Nakamura H."/>
            <person name="Ohtoshi R."/>
            <person name="Moran D.A.P."/>
            <person name="Shinohara A."/>
            <person name="Yoshida Y."/>
            <person name="Fujiwara M."/>
            <person name="Mori M."/>
            <person name="Tomita M."/>
            <person name="Arakawa K."/>
        </authorList>
    </citation>
    <scope>NUCLEOTIDE SEQUENCE [LARGE SCALE GENOMIC DNA]</scope>
</reference>
<dbReference type="AlphaFoldDB" id="A0A4Y2TKR8"/>
<proteinExistence type="predicted"/>
<dbReference type="Proteomes" id="UP000499080">
    <property type="component" value="Unassembled WGS sequence"/>
</dbReference>
<sequence>MKRKAYKHFCAIIRIPEIFSSTSFRKAALKLPYFAIRFNDKEFNCCRKRSFLPPASKSIVKLITTNLSLSTKSSMEGKAEARKHVFQAYDCKIQTRKKPNVPIFKATEREEITRFCGSRSRFA</sequence>
<accession>A0A4Y2TKR8</accession>
<protein>
    <submittedName>
        <fullName evidence="1">Uncharacterized protein</fullName>
    </submittedName>
</protein>
<organism evidence="1 2">
    <name type="scientific">Araneus ventricosus</name>
    <name type="common">Orbweaver spider</name>
    <name type="synonym">Epeira ventricosa</name>
    <dbReference type="NCBI Taxonomy" id="182803"/>
    <lineage>
        <taxon>Eukaryota</taxon>
        <taxon>Metazoa</taxon>
        <taxon>Ecdysozoa</taxon>
        <taxon>Arthropoda</taxon>
        <taxon>Chelicerata</taxon>
        <taxon>Arachnida</taxon>
        <taxon>Araneae</taxon>
        <taxon>Araneomorphae</taxon>
        <taxon>Entelegynae</taxon>
        <taxon>Araneoidea</taxon>
        <taxon>Araneidae</taxon>
        <taxon>Araneus</taxon>
    </lineage>
</organism>
<name>A0A4Y2TKR8_ARAVE</name>
<comment type="caution">
    <text evidence="1">The sequence shown here is derived from an EMBL/GenBank/DDBJ whole genome shotgun (WGS) entry which is preliminary data.</text>
</comment>
<evidence type="ECO:0000313" key="2">
    <source>
        <dbReference type="Proteomes" id="UP000499080"/>
    </source>
</evidence>
<dbReference type="EMBL" id="BGPR01028511">
    <property type="protein sequence ID" value="GBN99705.1"/>
    <property type="molecule type" value="Genomic_DNA"/>
</dbReference>
<evidence type="ECO:0000313" key="1">
    <source>
        <dbReference type="EMBL" id="GBN99705.1"/>
    </source>
</evidence>
<keyword evidence="2" id="KW-1185">Reference proteome</keyword>